<feature type="compositionally biased region" description="Polar residues" evidence="2">
    <location>
        <begin position="351"/>
        <end position="391"/>
    </location>
</feature>
<feature type="compositionally biased region" description="Low complexity" evidence="2">
    <location>
        <begin position="1490"/>
        <end position="1500"/>
    </location>
</feature>
<feature type="compositionally biased region" description="Basic and acidic residues" evidence="2">
    <location>
        <begin position="1085"/>
        <end position="1122"/>
    </location>
</feature>
<organism evidence="4 5">
    <name type="scientific">Patella caerulea</name>
    <name type="common">Rayed Mediterranean limpet</name>
    <dbReference type="NCBI Taxonomy" id="87958"/>
    <lineage>
        <taxon>Eukaryota</taxon>
        <taxon>Metazoa</taxon>
        <taxon>Spiralia</taxon>
        <taxon>Lophotrochozoa</taxon>
        <taxon>Mollusca</taxon>
        <taxon>Gastropoda</taxon>
        <taxon>Patellogastropoda</taxon>
        <taxon>Patelloidea</taxon>
        <taxon>Patellidae</taxon>
        <taxon>Patella</taxon>
    </lineage>
</organism>
<feature type="compositionally biased region" description="Polar residues" evidence="2">
    <location>
        <begin position="328"/>
        <end position="341"/>
    </location>
</feature>
<feature type="region of interest" description="Disordered" evidence="2">
    <location>
        <begin position="1799"/>
        <end position="1886"/>
    </location>
</feature>
<feature type="region of interest" description="Disordered" evidence="2">
    <location>
        <begin position="1471"/>
        <end position="1533"/>
    </location>
</feature>
<feature type="region of interest" description="Disordered" evidence="2">
    <location>
        <begin position="533"/>
        <end position="563"/>
    </location>
</feature>
<dbReference type="InterPro" id="IPR036047">
    <property type="entry name" value="F-box-like_dom_sf"/>
</dbReference>
<evidence type="ECO:0000256" key="1">
    <source>
        <dbReference type="SAM" id="Coils"/>
    </source>
</evidence>
<feature type="compositionally biased region" description="Polar residues" evidence="2">
    <location>
        <begin position="1996"/>
        <end position="2006"/>
    </location>
</feature>
<feature type="region of interest" description="Disordered" evidence="2">
    <location>
        <begin position="1555"/>
        <end position="1714"/>
    </location>
</feature>
<feature type="region of interest" description="Disordered" evidence="2">
    <location>
        <begin position="322"/>
        <end position="341"/>
    </location>
</feature>
<feature type="region of interest" description="Disordered" evidence="2">
    <location>
        <begin position="1370"/>
        <end position="1390"/>
    </location>
</feature>
<proteinExistence type="predicted"/>
<accession>A0AAN8JZU4</accession>
<protein>
    <recommendedName>
        <fullName evidence="3">F-box domain-containing protein</fullName>
    </recommendedName>
</protein>
<feature type="region of interest" description="Disordered" evidence="2">
    <location>
        <begin position="158"/>
        <end position="198"/>
    </location>
</feature>
<evidence type="ECO:0000313" key="4">
    <source>
        <dbReference type="EMBL" id="KAK6185647.1"/>
    </source>
</evidence>
<dbReference type="PANTHER" id="PTHR15739:SF5">
    <property type="entry name" value="LD23158P"/>
    <property type="match status" value="1"/>
</dbReference>
<dbReference type="InterPro" id="IPR001810">
    <property type="entry name" value="F-box_dom"/>
</dbReference>
<feature type="coiled-coil region" evidence="1">
    <location>
        <begin position="661"/>
        <end position="798"/>
    </location>
</feature>
<feature type="compositionally biased region" description="Basic and acidic residues" evidence="2">
    <location>
        <begin position="1058"/>
        <end position="1076"/>
    </location>
</feature>
<feature type="compositionally biased region" description="Basic and acidic residues" evidence="2">
    <location>
        <begin position="1521"/>
        <end position="1533"/>
    </location>
</feature>
<comment type="caution">
    <text evidence="4">The sequence shown here is derived from an EMBL/GenBank/DDBJ whole genome shotgun (WGS) entry which is preliminary data.</text>
</comment>
<feature type="compositionally biased region" description="Basic and acidic residues" evidence="2">
    <location>
        <begin position="170"/>
        <end position="188"/>
    </location>
</feature>
<feature type="compositionally biased region" description="Basic and acidic residues" evidence="2">
    <location>
        <begin position="1872"/>
        <end position="1886"/>
    </location>
</feature>
<name>A0AAN8JZU4_PATCE</name>
<keyword evidence="5" id="KW-1185">Reference proteome</keyword>
<feature type="compositionally biased region" description="Basic and acidic residues" evidence="2">
    <location>
        <begin position="1984"/>
        <end position="1995"/>
    </location>
</feature>
<feature type="coiled-coil region" evidence="1">
    <location>
        <begin position="287"/>
        <end position="321"/>
    </location>
</feature>
<feature type="compositionally biased region" description="Polar residues" evidence="2">
    <location>
        <begin position="1128"/>
        <end position="1151"/>
    </location>
</feature>
<feature type="compositionally biased region" description="Polar residues" evidence="2">
    <location>
        <begin position="1173"/>
        <end position="1187"/>
    </location>
</feature>
<sequence length="2339" mass="267023">MDQPMSYMCYLYAETAGTNKNRGLTVKTVKTIHHIYNSNNTVKYHVFGRNEKLTEKSLHKLTTKMNQDLRTNIYNLPYKCPRCECRNFKTVYQLRSHLETDHVFFNNKRQRPKILDYDIRRDTLSGSKSPSLKQFMDENHRLEEELRELKKAEKINKVLRRSSQQIDSSEMTHSKRDSPRRRTERLDPDYPANMSSATSPRIQTFQNSIQHSPTSGQFEFPSPMTNDRYMTDRVDSLSHDVEKSRENQWKTSDALYQSKDVLQGIEVASEVRNQDQAKVLTVLDQTLQQRSDELDKAYKDINQLKEERKVLMNQVEIMTKDRKKIQTHKTSNPSDLPSNVRNESIIDDTAIPTNSGPEDLSNNIQQMGNPGSSDVRSHRSQMSPSTDQPIRNVTPVQIPASLPQNTINNPSSFLPIYQQHNPWLMANPTPFYQPMLQHPVPTYMTDHRSSFQPVIQPQTQGQMTSNYTAPFQTFIQPHLSRQMENYTDSYQPVVQQNLPEQPTNNRQYHHPLIQQNIPGDVGDRRSQHPLIRQNIPGHVGDSRSQQSLIQQNNPGHEEDSRSQYPVIQQNIPSQLTSQTPLQHTIQQHPPEQMTTYKQSHHPIQQNSYEELSDHISPEQLTEQHLNPVPTVRQIQPTIDSPQMIPQKLTDPHNEQMPDSKLEIYKLKIATQEEEMENMNSHLSVIKQKASKELRTKDSQLASALRRSEKLEEDRKVLLLEMEDLLSKAGFDNEKLRYELQLKEKELQNLNQKLERTKHGQAQIVSETFDLYKDAEGNIEDLREKLHLKEKELMQSKMKVETIKMAHDKVLEENELVAKEAEKSGQTLKYLLDGKDKELNSVQQELMAIKEKEEKLHREKTDLELKIRNSEKTQQNLKLEMKEKERDLSDTKSELEKVQTYLKNTAAKEKVARAELEDFITGLIERSEKAENQLKILKHQVQTEEELQKSLQEAEDEATRSLEELSAAIPKKKREKQKVIEKSASKPNLVKQKKIKTVRYSDEEHNQQDTQKPTSRRTKSHKYNPTYESEDSFSPTPPPRKENAQKRRQSPGSSPVRSSNREYDSDHRHGNPRKSESSKSPTGLSDVDRRPEKPPRRNIEKVGNRDELPRNTLANEERYHDYPGHGSYHQPNQQTSFQPVQTQGRTPSSYVSQPGPDPRPRLITPRQPLDPGLQYSSQLNNQNYHSPSRLQTPVNHMVINNRHQIPNSFIAPVPINQQTVPANSAQIVPINPSNIQRPPYATSQMHPSLQDPHNHAKRNVQQSGQFSSLPMIGSAQIAQQHGMQPQSLPVGHMSHGANLGNDQSPKPDITNLEDLTLRGILTPEEQTAILSSRLHKAMVQQEFLTGKKPHSDDDLRLVEANTFLPFNELQSSDDSEKQFTKTKKRPANNQKALTSSLENRLIDLEELGVLGDQSPTEYENISSKKNHGTARGILLSDSIDATGNDLSVDENGIMWDDAGTTTYASEDLESYRFSPSGSETAGDIDSHQLLSSSSNSNNSNSPRNTRQDTMGQSLDKLNQTPKGKDFHDIRSKISQRRAEREDLTLAIGILKGRKNLSTDDSDLSGYSNDIQNRSKTGRYKGQKLSPLEEDSDGLYKHRYPSARLNQQDSSENEGSYSLSPARKSRYLTSQQSAPVSNAKSRFLSDMRQTSRSPSPNRSANLTSSSYSPIRSDSRSYSPNLSSSPRSRENSYLGSDLALKYGDPSRMSPKPAPRSPIESRYEQFYSNRVQSPNPHLVVTDTDARMNQSFSSRPISRSPSPSGQFQQPVREAMEKQYIQKDEKKFAFLDDQYRVIPKMNNSPTVTMVPETKTSDTVSAGEKPEFAAGTPNQNKDVTDGVNLENEDKPKMNPSLAPQLNNEIDLDKSRQENPNNQKESETDNELERKEKVNSVSLSPDIVKYNDVPLKQAKSFLSDVEETELSSDEEAAHAGRGPIPRKEESTDMDFESDIEKLATPHKLGRSGIIGVKGSSKKSGPLLHKKLKTRRHYAEKDKVKDDSSSAFSDSGNKTGQKKQEEAKRRRVALFRIFSYLDFKTLCLVSQICREWKHVSRHPALWKNVKLKNHTISSSFLVTISQWCKQTEYLTLEGLRTRSRYDEESLEEYQRNIRGCVEAGLEEILKNCQDSLISLRIINCGNILTDKCLWLVSGYSRLLQKFHYISDVDPIGPETLWAIGGGCPGITTLIIPPLFPCKKPKVFNNKCLMLLARFYPEMLEIGIGGKEIDQGGLLPLVSGCQRLTVLQLDNMKELTEDLATALCRAGLRHVNTLELRNMPIAPKAIVQFYSSCHHLKRIQIDIHFTDYYDDIKNKKHKTDYKKKIQQLQDLRNKAGLGHILKIYAEQVE</sequence>
<feature type="compositionally biased region" description="Polar residues" evidence="2">
    <location>
        <begin position="1501"/>
        <end position="1520"/>
    </location>
</feature>
<dbReference type="InterPro" id="IPR052283">
    <property type="entry name" value="GenomicStab_NeuMorph_Reg"/>
</dbReference>
<evidence type="ECO:0000256" key="2">
    <source>
        <dbReference type="SAM" id="MobiDB-lite"/>
    </source>
</evidence>
<dbReference type="PANTHER" id="PTHR15739">
    <property type="entry name" value="ZINC FINGER PROTEIN"/>
    <property type="match status" value="1"/>
</dbReference>
<dbReference type="EMBL" id="JAZGQO010000006">
    <property type="protein sequence ID" value="KAK6185647.1"/>
    <property type="molecule type" value="Genomic_DNA"/>
</dbReference>
<feature type="region of interest" description="Disordered" evidence="2">
    <location>
        <begin position="1914"/>
        <end position="1943"/>
    </location>
</feature>
<dbReference type="Gene3D" id="3.80.10.10">
    <property type="entry name" value="Ribonuclease Inhibitor"/>
    <property type="match status" value="1"/>
</dbReference>
<dbReference type="CDD" id="cd22109">
    <property type="entry name" value="F-box_FBXO41"/>
    <property type="match status" value="1"/>
</dbReference>
<feature type="region of interest" description="Disordered" evidence="2">
    <location>
        <begin position="1241"/>
        <end position="1262"/>
    </location>
</feature>
<feature type="compositionally biased region" description="Polar residues" evidence="2">
    <location>
        <begin position="542"/>
        <end position="554"/>
    </location>
</feature>
<feature type="domain" description="F-box" evidence="3">
    <location>
        <begin position="2021"/>
        <end position="2057"/>
    </location>
</feature>
<dbReference type="Proteomes" id="UP001347796">
    <property type="component" value="Unassembled WGS sequence"/>
</dbReference>
<feature type="region of interest" description="Disordered" evidence="2">
    <location>
        <begin position="348"/>
        <end position="391"/>
    </location>
</feature>
<dbReference type="SUPFAM" id="SSF81383">
    <property type="entry name" value="F-box domain"/>
    <property type="match status" value="1"/>
</dbReference>
<keyword evidence="1" id="KW-0175">Coiled coil</keyword>
<feature type="compositionally biased region" description="Polar residues" evidence="2">
    <location>
        <begin position="1645"/>
        <end position="1661"/>
    </location>
</feature>
<feature type="compositionally biased region" description="Polar residues" evidence="2">
    <location>
        <begin position="1602"/>
        <end position="1617"/>
    </location>
</feature>
<gene>
    <name evidence="4" type="ORF">SNE40_007834</name>
</gene>
<evidence type="ECO:0000259" key="3">
    <source>
        <dbReference type="Pfam" id="PF12937"/>
    </source>
</evidence>
<dbReference type="Pfam" id="PF12937">
    <property type="entry name" value="F-box-like"/>
    <property type="match status" value="1"/>
</dbReference>
<reference evidence="4 5" key="1">
    <citation type="submission" date="2024-01" db="EMBL/GenBank/DDBJ databases">
        <title>The genome of the rayed Mediterranean limpet Patella caerulea (Linnaeus, 1758).</title>
        <authorList>
            <person name="Anh-Thu Weber A."/>
            <person name="Halstead-Nussloch G."/>
        </authorList>
    </citation>
    <scope>NUCLEOTIDE SEQUENCE [LARGE SCALE GENOMIC DNA]</scope>
    <source>
        <strain evidence="4">AATW-2023a</strain>
        <tissue evidence="4">Whole specimen</tissue>
    </source>
</reference>
<evidence type="ECO:0000313" key="5">
    <source>
        <dbReference type="Proteomes" id="UP001347796"/>
    </source>
</evidence>
<dbReference type="SUPFAM" id="SSF52047">
    <property type="entry name" value="RNI-like"/>
    <property type="match status" value="1"/>
</dbReference>
<dbReference type="InterPro" id="IPR032675">
    <property type="entry name" value="LRR_dom_sf"/>
</dbReference>
<feature type="compositionally biased region" description="Polar residues" evidence="2">
    <location>
        <begin position="1563"/>
        <end position="1573"/>
    </location>
</feature>
<feature type="compositionally biased region" description="Low complexity" evidence="2">
    <location>
        <begin position="1662"/>
        <end position="1691"/>
    </location>
</feature>
<feature type="compositionally biased region" description="Polar residues" evidence="2">
    <location>
        <begin position="1625"/>
        <end position="1638"/>
    </location>
</feature>
<feature type="region of interest" description="Disordered" evidence="2">
    <location>
        <begin position="946"/>
        <end position="1187"/>
    </location>
</feature>
<feature type="region of interest" description="Disordered" evidence="2">
    <location>
        <begin position="1958"/>
        <end position="2012"/>
    </location>
</feature>